<evidence type="ECO:0000259" key="2">
    <source>
        <dbReference type="Pfam" id="PF01266"/>
    </source>
</evidence>
<organism evidence="3 4">
    <name type="scientific">Sediminibacterium roseum</name>
    <dbReference type="NCBI Taxonomy" id="1978412"/>
    <lineage>
        <taxon>Bacteria</taxon>
        <taxon>Pseudomonadati</taxon>
        <taxon>Bacteroidota</taxon>
        <taxon>Chitinophagia</taxon>
        <taxon>Chitinophagales</taxon>
        <taxon>Chitinophagaceae</taxon>
        <taxon>Sediminibacterium</taxon>
    </lineage>
</organism>
<dbReference type="Pfam" id="PF01266">
    <property type="entry name" value="DAO"/>
    <property type="match status" value="1"/>
</dbReference>
<dbReference type="SUPFAM" id="SSF51905">
    <property type="entry name" value="FAD/NAD(P)-binding domain"/>
    <property type="match status" value="1"/>
</dbReference>
<proteinExistence type="predicted"/>
<accession>A0ABW9ZUG0</accession>
<dbReference type="Gene3D" id="3.50.50.60">
    <property type="entry name" value="FAD/NAD(P)-binding domain"/>
    <property type="match status" value="2"/>
</dbReference>
<dbReference type="PANTHER" id="PTHR13847:SF289">
    <property type="entry name" value="GLYCINE OXIDASE"/>
    <property type="match status" value="1"/>
</dbReference>
<dbReference type="Proteomes" id="UP000753802">
    <property type="component" value="Unassembled WGS sequence"/>
</dbReference>
<keyword evidence="1" id="KW-0560">Oxidoreductase</keyword>
<comment type="caution">
    <text evidence="3">The sequence shown here is derived from an EMBL/GenBank/DDBJ whole genome shotgun (WGS) entry which is preliminary data.</text>
</comment>
<evidence type="ECO:0000313" key="3">
    <source>
        <dbReference type="EMBL" id="NCI50115.1"/>
    </source>
</evidence>
<protein>
    <submittedName>
        <fullName evidence="3">FAD-dependent oxidoreductase</fullName>
    </submittedName>
</protein>
<keyword evidence="4" id="KW-1185">Reference proteome</keyword>
<evidence type="ECO:0000313" key="4">
    <source>
        <dbReference type="Proteomes" id="UP000753802"/>
    </source>
</evidence>
<dbReference type="Gene3D" id="3.30.9.10">
    <property type="entry name" value="D-Amino Acid Oxidase, subunit A, domain 2"/>
    <property type="match status" value="1"/>
</dbReference>
<evidence type="ECO:0000256" key="1">
    <source>
        <dbReference type="ARBA" id="ARBA00023002"/>
    </source>
</evidence>
<name>A0ABW9ZUG0_9BACT</name>
<dbReference type="EMBL" id="JAACJS010000012">
    <property type="protein sequence ID" value="NCI50115.1"/>
    <property type="molecule type" value="Genomic_DNA"/>
</dbReference>
<dbReference type="RefSeq" id="WP_161818424.1">
    <property type="nucleotide sequence ID" value="NZ_JAACJS010000012.1"/>
</dbReference>
<sequence>MKAVVIGGGIIGLSSAYYLLREGFEVTVVDRTDLSDNCSLGNLGMIVPSHFVPLAAPGIVSQGIRWMFDAKSPFYVKPSLNLSLIKWGLKFIRSANEKNVNHAAPYLRDLNLLSKKLYEDLATQPGFDFALEKKGIIMYYKTEKVAEEEIHLAETARSMGLDVVVRSKEELQQIEPGAAINAIGGVHYQCDAHLSPDKLNAQLISYLKNNGVIFHTGAKVNRIVVENNTIKNVIAGSSEIRGDVFVMAAGSWMPELMKLAGIDLSLVPGKGYSFTIDNPVKKLNVPAILCEARVAITPMGGRMRYGGTMEINAINQQVNMKRVQGIVESVADYLPGLDLEMPAKEDVWYGFRPCSPDGLPYIGYGNKIKNMLYAGGHAMMGLSLGPATGKLIAELATNRAPSVKTDAFYPERFM</sequence>
<dbReference type="PANTHER" id="PTHR13847">
    <property type="entry name" value="SARCOSINE DEHYDROGENASE-RELATED"/>
    <property type="match status" value="1"/>
</dbReference>
<gene>
    <name evidence="3" type="ORF">GWC95_09290</name>
</gene>
<dbReference type="InterPro" id="IPR036188">
    <property type="entry name" value="FAD/NAD-bd_sf"/>
</dbReference>
<reference evidence="3 4" key="1">
    <citation type="submission" date="2020-01" db="EMBL/GenBank/DDBJ databases">
        <title>Genome analysis.</title>
        <authorList>
            <person name="Wu S."/>
            <person name="Wang G."/>
        </authorList>
    </citation>
    <scope>NUCLEOTIDE SEQUENCE [LARGE SCALE GENOMIC DNA]</scope>
    <source>
        <strain evidence="3 4">SYL130</strain>
    </source>
</reference>
<dbReference type="SUPFAM" id="SSF54373">
    <property type="entry name" value="FAD-linked reductases, C-terminal domain"/>
    <property type="match status" value="1"/>
</dbReference>
<feature type="domain" description="FAD dependent oxidoreductase" evidence="2">
    <location>
        <begin position="3"/>
        <end position="395"/>
    </location>
</feature>
<dbReference type="InterPro" id="IPR006076">
    <property type="entry name" value="FAD-dep_OxRdtase"/>
</dbReference>